<organism evidence="4">
    <name type="scientific">marine metagenome</name>
    <dbReference type="NCBI Taxonomy" id="408172"/>
    <lineage>
        <taxon>unclassified sequences</taxon>
        <taxon>metagenomes</taxon>
        <taxon>ecological metagenomes</taxon>
    </lineage>
</organism>
<reference evidence="4" key="1">
    <citation type="submission" date="2018-05" db="EMBL/GenBank/DDBJ databases">
        <authorList>
            <person name="Lanie J.A."/>
            <person name="Ng W.-L."/>
            <person name="Kazmierczak K.M."/>
            <person name="Andrzejewski T.M."/>
            <person name="Davidsen T.M."/>
            <person name="Wayne K.J."/>
            <person name="Tettelin H."/>
            <person name="Glass J.I."/>
            <person name="Rusch D."/>
            <person name="Podicherti R."/>
            <person name="Tsui H.-C.T."/>
            <person name="Winkler M.E."/>
        </authorList>
    </citation>
    <scope>NUCLEOTIDE SEQUENCE</scope>
</reference>
<dbReference type="PANTHER" id="PTHR24029:SF1">
    <property type="entry name" value="TRANSCRIPTION-REPAIR-COUPLING FACTOR"/>
    <property type="match status" value="1"/>
</dbReference>
<dbReference type="SUPFAM" id="SSF52540">
    <property type="entry name" value="P-loop containing nucleoside triphosphate hydrolases"/>
    <property type="match status" value="1"/>
</dbReference>
<dbReference type="GO" id="GO:0016887">
    <property type="term" value="F:ATP hydrolysis activity"/>
    <property type="evidence" value="ECO:0007669"/>
    <property type="project" value="InterPro"/>
</dbReference>
<dbReference type="GO" id="GO:0006289">
    <property type="term" value="P:nucleotide-excision repair"/>
    <property type="evidence" value="ECO:0007669"/>
    <property type="project" value="InterPro"/>
</dbReference>
<feature type="domain" description="UvrB interaction" evidence="3">
    <location>
        <begin position="150"/>
        <end position="217"/>
    </location>
</feature>
<evidence type="ECO:0000256" key="2">
    <source>
        <dbReference type="ARBA" id="ARBA00022840"/>
    </source>
</evidence>
<keyword evidence="2" id="KW-0067">ATP-binding</keyword>
<dbReference type="InterPro" id="IPR027417">
    <property type="entry name" value="P-loop_NTPase"/>
</dbReference>
<dbReference type="GO" id="GO:0009380">
    <property type="term" value="C:excinuclease repair complex"/>
    <property type="evidence" value="ECO:0007669"/>
    <property type="project" value="InterPro"/>
</dbReference>
<proteinExistence type="predicted"/>
<dbReference type="AlphaFoldDB" id="A0A383EXG0"/>
<dbReference type="InterPro" id="IPR041471">
    <property type="entry name" value="UvrB_inter"/>
</dbReference>
<evidence type="ECO:0000256" key="1">
    <source>
        <dbReference type="ARBA" id="ARBA00022741"/>
    </source>
</evidence>
<dbReference type="InterPro" id="IPR004807">
    <property type="entry name" value="UvrB"/>
</dbReference>
<dbReference type="Gene3D" id="3.40.50.11180">
    <property type="match status" value="1"/>
</dbReference>
<feature type="non-terminal residue" evidence="4">
    <location>
        <position position="218"/>
    </location>
</feature>
<dbReference type="GO" id="GO:0005524">
    <property type="term" value="F:ATP binding"/>
    <property type="evidence" value="ECO:0007669"/>
    <property type="project" value="UniProtKB-KW"/>
</dbReference>
<gene>
    <name evidence="4" type="ORF">METZ01_LOCUS513977</name>
</gene>
<evidence type="ECO:0000259" key="3">
    <source>
        <dbReference type="Pfam" id="PF17757"/>
    </source>
</evidence>
<protein>
    <recommendedName>
        <fullName evidence="3">UvrB interaction domain-containing protein</fullName>
    </recommendedName>
</protein>
<sequence>MNESLVSDKTTSVSFDEGIEEIEKYIDQDSLKINVEGLRDASRALFLVRLVQSVSKPIVVITPNQNTGEKLVADIGYFCKFKNIRKNFRFFPARGILPYENISPSSETMGERLEVLHQFQRNEISLLVVPVESIMQCVVPRQELSNHIFSLKNGENFEREFLETCLLDNGFVRMPMVENRGHFSVRGDIVDVYPPVSINPLRIEFFDNTIESIREFDV</sequence>
<accession>A0A383EXG0</accession>
<dbReference type="Pfam" id="PF17757">
    <property type="entry name" value="UvrB_inter"/>
    <property type="match status" value="1"/>
</dbReference>
<keyword evidence="1" id="KW-0547">Nucleotide-binding</keyword>
<name>A0A383EXG0_9ZZZZ</name>
<dbReference type="PANTHER" id="PTHR24029">
    <property type="entry name" value="UVRABC SYSTEM PROTEIN B"/>
    <property type="match status" value="1"/>
</dbReference>
<dbReference type="GO" id="GO:0003677">
    <property type="term" value="F:DNA binding"/>
    <property type="evidence" value="ECO:0007669"/>
    <property type="project" value="InterPro"/>
</dbReference>
<evidence type="ECO:0000313" key="4">
    <source>
        <dbReference type="EMBL" id="SVE61123.1"/>
    </source>
</evidence>
<dbReference type="EMBL" id="UINC01229420">
    <property type="protein sequence ID" value="SVE61123.1"/>
    <property type="molecule type" value="Genomic_DNA"/>
</dbReference>
<dbReference type="Gene3D" id="3.30.2060.10">
    <property type="entry name" value="Penicillin-binding protein 1b domain"/>
    <property type="match status" value="1"/>
</dbReference>